<reference evidence="1" key="1">
    <citation type="submission" date="2019-02" db="EMBL/GenBank/DDBJ databases">
        <authorList>
            <person name="Gruber-Vodicka R. H."/>
            <person name="Seah K. B. B."/>
        </authorList>
    </citation>
    <scope>NUCLEOTIDE SEQUENCE</scope>
    <source>
        <strain evidence="1">BECK_BZ126</strain>
    </source>
</reference>
<sequence>MPICICAMYKGTNRYYKNSKISEAKFRQIAKAFAMDFRIGYRQTNRLKHPFRQSYLPQNACLYRQAS</sequence>
<gene>
    <name evidence="1" type="ORF">BECKTC1821F_GA0114240_107812</name>
</gene>
<dbReference type="AlphaFoldDB" id="A0A451A9F7"/>
<organism evidence="1">
    <name type="scientific">Candidatus Kentrum sp. TC</name>
    <dbReference type="NCBI Taxonomy" id="2126339"/>
    <lineage>
        <taxon>Bacteria</taxon>
        <taxon>Pseudomonadati</taxon>
        <taxon>Pseudomonadota</taxon>
        <taxon>Gammaproteobacteria</taxon>
        <taxon>Candidatus Kentrum</taxon>
    </lineage>
</organism>
<proteinExistence type="predicted"/>
<accession>A0A451A9F7</accession>
<dbReference type="EMBL" id="CAADFW010000078">
    <property type="protein sequence ID" value="VFK62686.1"/>
    <property type="molecule type" value="Genomic_DNA"/>
</dbReference>
<name>A0A451A9F7_9GAMM</name>
<evidence type="ECO:0000313" key="1">
    <source>
        <dbReference type="EMBL" id="VFK62686.1"/>
    </source>
</evidence>
<protein>
    <submittedName>
        <fullName evidence="1">Uncharacterized protein</fullName>
    </submittedName>
</protein>